<dbReference type="RefSeq" id="WP_145182478.1">
    <property type="nucleotide sequence ID" value="NZ_CP036290.1"/>
</dbReference>
<feature type="domain" description="VOC" evidence="1">
    <location>
        <begin position="1"/>
        <end position="117"/>
    </location>
</feature>
<reference evidence="2 3" key="1">
    <citation type="submission" date="2019-02" db="EMBL/GenBank/DDBJ databases">
        <title>Deep-cultivation of Planctomycetes and their phenomic and genomic characterization uncovers novel biology.</title>
        <authorList>
            <person name="Wiegand S."/>
            <person name="Jogler M."/>
            <person name="Boedeker C."/>
            <person name="Pinto D."/>
            <person name="Vollmers J."/>
            <person name="Rivas-Marin E."/>
            <person name="Kohn T."/>
            <person name="Peeters S.H."/>
            <person name="Heuer A."/>
            <person name="Rast P."/>
            <person name="Oberbeckmann S."/>
            <person name="Bunk B."/>
            <person name="Jeske O."/>
            <person name="Meyerdierks A."/>
            <person name="Storesund J.E."/>
            <person name="Kallscheuer N."/>
            <person name="Luecker S."/>
            <person name="Lage O.M."/>
            <person name="Pohl T."/>
            <person name="Merkel B.J."/>
            <person name="Hornburger P."/>
            <person name="Mueller R.-W."/>
            <person name="Bruemmer F."/>
            <person name="Labrenz M."/>
            <person name="Spormann A.M."/>
            <person name="Op den Camp H."/>
            <person name="Overmann J."/>
            <person name="Amann R."/>
            <person name="Jetten M.S.M."/>
            <person name="Mascher T."/>
            <person name="Medema M.H."/>
            <person name="Devos D.P."/>
            <person name="Kaster A.-K."/>
            <person name="Ovreas L."/>
            <person name="Rohde M."/>
            <person name="Galperin M.Y."/>
            <person name="Jogler C."/>
        </authorList>
    </citation>
    <scope>NUCLEOTIDE SEQUENCE [LARGE SCALE GENOMIC DNA]</scope>
    <source>
        <strain evidence="2 3">Pla163</strain>
    </source>
</reference>
<dbReference type="Proteomes" id="UP000319342">
    <property type="component" value="Chromosome"/>
</dbReference>
<name>A0A518CVE4_9BACT</name>
<dbReference type="Pfam" id="PF00903">
    <property type="entry name" value="Glyoxalase"/>
    <property type="match status" value="1"/>
</dbReference>
<proteinExistence type="predicted"/>
<keyword evidence="3" id="KW-1185">Reference proteome</keyword>
<dbReference type="InterPro" id="IPR037523">
    <property type="entry name" value="VOC_core"/>
</dbReference>
<evidence type="ECO:0000259" key="1">
    <source>
        <dbReference type="PROSITE" id="PS51819"/>
    </source>
</evidence>
<dbReference type="Gene3D" id="3.10.180.10">
    <property type="entry name" value="2,3-Dihydroxybiphenyl 1,2-Dioxygenase, domain 1"/>
    <property type="match status" value="1"/>
</dbReference>
<dbReference type="EMBL" id="CP036290">
    <property type="protein sequence ID" value="QDU83200.1"/>
    <property type="molecule type" value="Genomic_DNA"/>
</dbReference>
<evidence type="ECO:0000313" key="2">
    <source>
        <dbReference type="EMBL" id="QDU83200.1"/>
    </source>
</evidence>
<dbReference type="PROSITE" id="PS51819">
    <property type="entry name" value="VOC"/>
    <property type="match status" value="1"/>
</dbReference>
<dbReference type="OrthoDB" id="9804907at2"/>
<dbReference type="AlphaFoldDB" id="A0A518CVE4"/>
<dbReference type="SUPFAM" id="SSF54593">
    <property type="entry name" value="Glyoxalase/Bleomycin resistance protein/Dihydroxybiphenyl dioxygenase"/>
    <property type="match status" value="1"/>
</dbReference>
<sequence length="119" mass="13067">MINGIHGMFYSSEPEALREFLRDKLGLPAKDVGHGWLIYDFTQADMGVHPTLPPMGDPGGPPSGTHSVSFTCADIAKTVEELKGRGVEFATEIEDRGYGLVIELEMPGGVRIDLYEPRY</sequence>
<evidence type="ECO:0000313" key="3">
    <source>
        <dbReference type="Proteomes" id="UP000319342"/>
    </source>
</evidence>
<gene>
    <name evidence="2" type="ORF">Pla163_02980</name>
</gene>
<dbReference type="InterPro" id="IPR029068">
    <property type="entry name" value="Glyas_Bleomycin-R_OHBP_Dase"/>
</dbReference>
<accession>A0A518CVE4</accession>
<organism evidence="2 3">
    <name type="scientific">Rohdeia mirabilis</name>
    <dbReference type="NCBI Taxonomy" id="2528008"/>
    <lineage>
        <taxon>Bacteria</taxon>
        <taxon>Pseudomonadati</taxon>
        <taxon>Planctomycetota</taxon>
        <taxon>Planctomycetia</taxon>
        <taxon>Planctomycetia incertae sedis</taxon>
        <taxon>Rohdeia</taxon>
    </lineage>
</organism>
<protein>
    <submittedName>
        <fullName evidence="2">Glyoxalase-like domain protein</fullName>
    </submittedName>
</protein>
<dbReference type="InterPro" id="IPR004360">
    <property type="entry name" value="Glyas_Fos-R_dOase_dom"/>
</dbReference>